<dbReference type="InterPro" id="IPR039374">
    <property type="entry name" value="SIP_fam"/>
</dbReference>
<dbReference type="InterPro" id="IPR007037">
    <property type="entry name" value="SIP_rossman_dom"/>
</dbReference>
<dbReference type="CDD" id="cd06193">
    <property type="entry name" value="siderophore_interacting"/>
    <property type="match status" value="1"/>
</dbReference>
<dbReference type="PANTHER" id="PTHR30157:SF0">
    <property type="entry name" value="NADPH-DEPENDENT FERRIC-CHELATE REDUCTASE"/>
    <property type="match status" value="1"/>
</dbReference>
<organism evidence="2 3">
    <name type="scientific">Plantibacter flavus</name>
    <dbReference type="NCBI Taxonomy" id="150123"/>
    <lineage>
        <taxon>Bacteria</taxon>
        <taxon>Bacillati</taxon>
        <taxon>Actinomycetota</taxon>
        <taxon>Actinomycetes</taxon>
        <taxon>Micrococcales</taxon>
        <taxon>Microbacteriaceae</taxon>
        <taxon>Plantibacter</taxon>
    </lineage>
</organism>
<dbReference type="Pfam" id="PF08021">
    <property type="entry name" value="FAD_binding_9"/>
    <property type="match status" value="1"/>
</dbReference>
<dbReference type="InterPro" id="IPR017927">
    <property type="entry name" value="FAD-bd_FR_type"/>
</dbReference>
<reference evidence="2 3" key="1">
    <citation type="submission" date="2018-11" db="EMBL/GenBank/DDBJ databases">
        <title>Sequencing the genomes of 1000 actinobacteria strains.</title>
        <authorList>
            <person name="Klenk H.-P."/>
        </authorList>
    </citation>
    <scope>NUCLEOTIDE SEQUENCE [LARGE SCALE GENOMIC DNA]</scope>
    <source>
        <strain evidence="2 3">DSM 14012</strain>
    </source>
</reference>
<dbReference type="Gene3D" id="3.40.50.80">
    <property type="entry name" value="Nucleotide-binding domain of ferredoxin-NADP reductase (FNR) module"/>
    <property type="match status" value="1"/>
</dbReference>
<dbReference type="GO" id="GO:0016491">
    <property type="term" value="F:oxidoreductase activity"/>
    <property type="evidence" value="ECO:0007669"/>
    <property type="project" value="InterPro"/>
</dbReference>
<dbReference type="Pfam" id="PF04954">
    <property type="entry name" value="SIP"/>
    <property type="match status" value="1"/>
</dbReference>
<keyword evidence="3" id="KW-1185">Reference proteome</keyword>
<accession>A0A3N2C8B2</accession>
<dbReference type="InterPro" id="IPR013113">
    <property type="entry name" value="SIP_FAD-bd"/>
</dbReference>
<protein>
    <submittedName>
        <fullName evidence="2">NADPH-dependent ferric siderophore reductase</fullName>
    </submittedName>
</protein>
<feature type="domain" description="FAD-binding FR-type" evidence="1">
    <location>
        <begin position="16"/>
        <end position="153"/>
    </location>
</feature>
<evidence type="ECO:0000259" key="1">
    <source>
        <dbReference type="PROSITE" id="PS51384"/>
    </source>
</evidence>
<dbReference type="RefSeq" id="WP_085511521.1">
    <property type="nucleotide sequence ID" value="NZ_FXAP01000002.1"/>
</dbReference>
<proteinExistence type="predicted"/>
<comment type="caution">
    <text evidence="2">The sequence shown here is derived from an EMBL/GenBank/DDBJ whole genome shotgun (WGS) entry which is preliminary data.</text>
</comment>
<sequence length="277" mass="29780">MARTNAETARIKPEVATLLTLRVVRRSRISPNIARVTLGGGDIADFTFLGYDQWFRFFIPVSEGGLERLPTKLDMLAYAKYLAISKSVRPVLRNYTVRDFRPDGPDGPELDIDFVIHGSAAEGTAGPAASWAQSCEVGDAVALLDEGRMFNLPADVDRVLLVADETGLPAVAGILSALPASTVGMAIVEIPSAADAQDVRVPDGVELRWVVREDPHDVPGRAALAAATALGVPSAPCYGWVVGEQSLAANVRRLWVRGGMPKERVMFCGYWKAGKAH</sequence>
<dbReference type="PANTHER" id="PTHR30157">
    <property type="entry name" value="FERRIC REDUCTASE, NADPH-DEPENDENT"/>
    <property type="match status" value="1"/>
</dbReference>
<name>A0A3N2C8B2_9MICO</name>
<dbReference type="EMBL" id="RKHL01000001">
    <property type="protein sequence ID" value="ROR83749.1"/>
    <property type="molecule type" value="Genomic_DNA"/>
</dbReference>
<dbReference type="InterPro" id="IPR039261">
    <property type="entry name" value="FNR_nucleotide-bd"/>
</dbReference>
<dbReference type="InterPro" id="IPR017938">
    <property type="entry name" value="Riboflavin_synthase-like_b-brl"/>
</dbReference>
<gene>
    <name evidence="2" type="ORF">EDD42_3866</name>
</gene>
<dbReference type="SUPFAM" id="SSF63380">
    <property type="entry name" value="Riboflavin synthase domain-like"/>
    <property type="match status" value="1"/>
</dbReference>
<dbReference type="PROSITE" id="PS51384">
    <property type="entry name" value="FAD_FR"/>
    <property type="match status" value="1"/>
</dbReference>
<dbReference type="Proteomes" id="UP000266915">
    <property type="component" value="Unassembled WGS sequence"/>
</dbReference>
<evidence type="ECO:0000313" key="3">
    <source>
        <dbReference type="Proteomes" id="UP000266915"/>
    </source>
</evidence>
<dbReference type="Gene3D" id="2.40.30.10">
    <property type="entry name" value="Translation factors"/>
    <property type="match status" value="1"/>
</dbReference>
<evidence type="ECO:0000313" key="2">
    <source>
        <dbReference type="EMBL" id="ROR83749.1"/>
    </source>
</evidence>
<dbReference type="AlphaFoldDB" id="A0A3N2C8B2"/>